<gene>
    <name evidence="1" type="ORF">Pyxpy01_00129</name>
</gene>
<reference evidence="1" key="1">
    <citation type="journal article" date="2024" name="J. Gen. Virol.">
        <title>Novel phages of Pseudomonas syringae unveil numerous potential auxiliary metabolic genes.</title>
        <authorList>
            <person name="Feltin C."/>
            <person name="Garneau J.R."/>
            <person name="Morris C.E."/>
            <person name="Berard A."/>
            <person name="Torres-Barcelo C."/>
        </authorList>
    </citation>
    <scope>NUCLEOTIDE SEQUENCE</scope>
</reference>
<proteinExistence type="predicted"/>
<evidence type="ECO:0000313" key="1">
    <source>
        <dbReference type="EMBL" id="XAI69427.1"/>
    </source>
</evidence>
<sequence>MNTTINALIETLTQEEKAFCVANYYGARAIFSARGKVKAAAMTAKGAIMVKESAQYYVMDWEQAKAIHEALTAHTEAVTVVSVSDKYSDNNGAWEVMTLADANGVQWEVGNMYDSSACFRTMTNEQRLAYANKA</sequence>
<accession>A0AAU6VYA3</accession>
<dbReference type="EMBL" id="PP179310">
    <property type="protein sequence ID" value="XAI69427.1"/>
    <property type="molecule type" value="Genomic_DNA"/>
</dbReference>
<name>A0AAU6VYA3_9VIRU</name>
<protein>
    <submittedName>
        <fullName evidence="1">Uncharacterized protein</fullName>
    </submittedName>
</protein>
<organism evidence="1">
    <name type="scientific">Pseudomonas phage Pyxpy01</name>
    <dbReference type="NCBI Taxonomy" id="3138546"/>
    <lineage>
        <taxon>Viruses</taxon>
    </lineage>
</organism>